<gene>
    <name evidence="1" type="ORF">A2563_02175</name>
</gene>
<dbReference type="EMBL" id="MFRA01000001">
    <property type="protein sequence ID" value="OGH93393.1"/>
    <property type="molecule type" value="Genomic_DNA"/>
</dbReference>
<evidence type="ECO:0000313" key="1">
    <source>
        <dbReference type="EMBL" id="OGH93393.1"/>
    </source>
</evidence>
<protein>
    <submittedName>
        <fullName evidence="1">Uncharacterized protein</fullName>
    </submittedName>
</protein>
<reference evidence="1 2" key="1">
    <citation type="journal article" date="2016" name="Nat. Commun.">
        <title>Thousands of microbial genomes shed light on interconnected biogeochemical processes in an aquifer system.</title>
        <authorList>
            <person name="Anantharaman K."/>
            <person name="Brown C.T."/>
            <person name="Hug L.A."/>
            <person name="Sharon I."/>
            <person name="Castelle C.J."/>
            <person name="Probst A.J."/>
            <person name="Thomas B.C."/>
            <person name="Singh A."/>
            <person name="Wilkins M.J."/>
            <person name="Karaoz U."/>
            <person name="Brodie E.L."/>
            <person name="Williams K.H."/>
            <person name="Hubbard S.S."/>
            <person name="Banfield J.F."/>
        </authorList>
    </citation>
    <scope>NUCLEOTIDE SEQUENCE [LARGE SCALE GENOMIC DNA]</scope>
</reference>
<evidence type="ECO:0000313" key="2">
    <source>
        <dbReference type="Proteomes" id="UP000176634"/>
    </source>
</evidence>
<organism evidence="1 2">
    <name type="scientific">Candidatus Magasanikbacteria bacterium RIFOXYD1_FULL_40_23</name>
    <dbReference type="NCBI Taxonomy" id="1798705"/>
    <lineage>
        <taxon>Bacteria</taxon>
        <taxon>Candidatus Magasanikiibacteriota</taxon>
    </lineage>
</organism>
<dbReference type="AlphaFoldDB" id="A0A1F6PBP6"/>
<name>A0A1F6PBP6_9BACT</name>
<comment type="caution">
    <text evidence="1">The sequence shown here is derived from an EMBL/GenBank/DDBJ whole genome shotgun (WGS) entry which is preliminary data.</text>
</comment>
<dbReference type="Proteomes" id="UP000176634">
    <property type="component" value="Unassembled WGS sequence"/>
</dbReference>
<sequence>MDKIVRTKLAPSAHSEEKWSAEMRPTLLGLLVHATLRNHPDNNGGTIYFYFIPRSEILDALRLNNPTAHAYWEKEMATHFGLMFYTEEATLCEDLRAQY</sequence>
<accession>A0A1F6PBP6</accession>
<proteinExistence type="predicted"/>